<dbReference type="STRING" id="121290.APY04_0157"/>
<keyword evidence="1" id="KW-1133">Transmembrane helix</keyword>
<evidence type="ECO:0000256" key="1">
    <source>
        <dbReference type="SAM" id="Phobius"/>
    </source>
</evidence>
<accession>A0A109BP44</accession>
<reference evidence="2 3" key="1">
    <citation type="submission" date="2015-10" db="EMBL/GenBank/DDBJ databases">
        <title>Transcriptomic analysis of a linuron degrading triple-species bacterial consortium.</title>
        <authorList>
            <person name="Albers P."/>
        </authorList>
    </citation>
    <scope>NUCLEOTIDE SEQUENCE [LARGE SCALE GENOMIC DNA]</scope>
    <source>
        <strain evidence="2 3">WDL6</strain>
    </source>
</reference>
<keyword evidence="1" id="KW-0812">Transmembrane</keyword>
<evidence type="ECO:0000313" key="3">
    <source>
        <dbReference type="Proteomes" id="UP000059074"/>
    </source>
</evidence>
<name>A0A109BP44_HYPSL</name>
<dbReference type="RefSeq" id="WP_068458968.1">
    <property type="nucleotide sequence ID" value="NZ_LMTR01000012.1"/>
</dbReference>
<evidence type="ECO:0000313" key="2">
    <source>
        <dbReference type="EMBL" id="KWT72363.1"/>
    </source>
</evidence>
<protein>
    <submittedName>
        <fullName evidence="2">Uncharacterized protein</fullName>
    </submittedName>
</protein>
<proteinExistence type="predicted"/>
<dbReference type="Proteomes" id="UP000059074">
    <property type="component" value="Unassembled WGS sequence"/>
</dbReference>
<dbReference type="AlphaFoldDB" id="A0A109BP44"/>
<sequence length="82" mass="9056">MAPRSKAKPKRASPTSTGLALGKELSRLRAELKDYRLMQRRNNRIILLLVFSMAGKTSGVPLAESFGSFAHDVGKLWLSILT</sequence>
<gene>
    <name evidence="2" type="ORF">APY04_0157</name>
</gene>
<dbReference type="EMBL" id="LMTR01000012">
    <property type="protein sequence ID" value="KWT72363.1"/>
    <property type="molecule type" value="Genomic_DNA"/>
</dbReference>
<feature type="transmembrane region" description="Helical" evidence="1">
    <location>
        <begin position="45"/>
        <end position="63"/>
    </location>
</feature>
<comment type="caution">
    <text evidence="2">The sequence shown here is derived from an EMBL/GenBank/DDBJ whole genome shotgun (WGS) entry which is preliminary data.</text>
</comment>
<keyword evidence="3" id="KW-1185">Reference proteome</keyword>
<keyword evidence="1" id="KW-0472">Membrane</keyword>
<organism evidence="2 3">
    <name type="scientific">Hyphomicrobium sulfonivorans</name>
    <dbReference type="NCBI Taxonomy" id="121290"/>
    <lineage>
        <taxon>Bacteria</taxon>
        <taxon>Pseudomonadati</taxon>
        <taxon>Pseudomonadota</taxon>
        <taxon>Alphaproteobacteria</taxon>
        <taxon>Hyphomicrobiales</taxon>
        <taxon>Hyphomicrobiaceae</taxon>
        <taxon>Hyphomicrobium</taxon>
    </lineage>
</organism>
<dbReference type="PATRIC" id="fig|121290.4.peg.1534"/>